<organism evidence="2 3">
    <name type="scientific">Dissostichus mawsoni</name>
    <name type="common">Antarctic cod</name>
    <dbReference type="NCBI Taxonomy" id="36200"/>
    <lineage>
        <taxon>Eukaryota</taxon>
        <taxon>Metazoa</taxon>
        <taxon>Chordata</taxon>
        <taxon>Craniata</taxon>
        <taxon>Vertebrata</taxon>
        <taxon>Euteleostomi</taxon>
        <taxon>Actinopterygii</taxon>
        <taxon>Neopterygii</taxon>
        <taxon>Teleostei</taxon>
        <taxon>Neoteleostei</taxon>
        <taxon>Acanthomorphata</taxon>
        <taxon>Eupercaria</taxon>
        <taxon>Perciformes</taxon>
        <taxon>Notothenioidei</taxon>
        <taxon>Nototheniidae</taxon>
        <taxon>Dissostichus</taxon>
    </lineage>
</organism>
<name>A0A7J5XAF5_DISMA</name>
<keyword evidence="3" id="KW-1185">Reference proteome</keyword>
<dbReference type="AlphaFoldDB" id="A0A7J5XAF5"/>
<dbReference type="OrthoDB" id="10617020at2759"/>
<comment type="caution">
    <text evidence="2">The sequence shown here is derived from an EMBL/GenBank/DDBJ whole genome shotgun (WGS) entry which is preliminary data.</text>
</comment>
<feature type="compositionally biased region" description="Low complexity" evidence="1">
    <location>
        <begin position="165"/>
        <end position="174"/>
    </location>
</feature>
<feature type="non-terminal residue" evidence="2">
    <location>
        <position position="258"/>
    </location>
</feature>
<protein>
    <submittedName>
        <fullName evidence="2">Uncharacterized protein</fullName>
    </submittedName>
</protein>
<feature type="region of interest" description="Disordered" evidence="1">
    <location>
        <begin position="98"/>
        <end position="125"/>
    </location>
</feature>
<reference evidence="2 3" key="1">
    <citation type="submission" date="2020-03" db="EMBL/GenBank/DDBJ databases">
        <title>Dissostichus mawsoni Genome sequencing and assembly.</title>
        <authorList>
            <person name="Park H."/>
        </authorList>
    </citation>
    <scope>NUCLEOTIDE SEQUENCE [LARGE SCALE GENOMIC DNA]</scope>
    <source>
        <strain evidence="2">DM0001</strain>
        <tissue evidence="2">Muscle</tissue>
    </source>
</reference>
<accession>A0A7J5XAF5</accession>
<sequence length="258" mass="27663">MSIWFSLWTEVQVQVLQDLRLALDLLLSLGWAGPCVADLTIRSMISSASASSPPIGVSSTGGHAVSGGPVLQRELTEDFTEPVDADLPHTIGRVAEEQQEGLCSAAPSDTGSLAAGRNPPGGTDVESILKAQSWSLAESSLMEDRVRRNCSAEPRGRQDWPAGPPGSSASPPLWGSSPPSLRHIMCRPEADGGEPLYCYGSNRRCGFEAAAQEFKVFQFGGVHFHWIQFGPERISAPLVVPVLRVCGAHLITEKTLYE</sequence>
<dbReference type="Proteomes" id="UP000518266">
    <property type="component" value="Unassembled WGS sequence"/>
</dbReference>
<evidence type="ECO:0000313" key="3">
    <source>
        <dbReference type="Proteomes" id="UP000518266"/>
    </source>
</evidence>
<gene>
    <name evidence="2" type="ORF">F7725_024853</name>
</gene>
<dbReference type="EMBL" id="JAAKFY010000026">
    <property type="protein sequence ID" value="KAF3833649.1"/>
    <property type="molecule type" value="Genomic_DNA"/>
</dbReference>
<evidence type="ECO:0000256" key="1">
    <source>
        <dbReference type="SAM" id="MobiDB-lite"/>
    </source>
</evidence>
<feature type="region of interest" description="Disordered" evidence="1">
    <location>
        <begin position="145"/>
        <end position="174"/>
    </location>
</feature>
<proteinExistence type="predicted"/>
<evidence type="ECO:0000313" key="2">
    <source>
        <dbReference type="EMBL" id="KAF3833649.1"/>
    </source>
</evidence>